<proteinExistence type="predicted"/>
<dbReference type="InterPro" id="IPR043145">
    <property type="entry name" value="Znf_ZZ_sf"/>
</dbReference>
<feature type="domain" description="EF-hand" evidence="8">
    <location>
        <begin position="335"/>
        <end position="370"/>
    </location>
</feature>
<dbReference type="Gene3D" id="1.10.238.10">
    <property type="entry name" value="EF-hand"/>
    <property type="match status" value="1"/>
</dbReference>
<protein>
    <submittedName>
        <fullName evidence="9">Uncharacterized protein</fullName>
    </submittedName>
</protein>
<dbReference type="PRINTS" id="PR00450">
    <property type="entry name" value="RECOVERIN"/>
</dbReference>
<dbReference type="GO" id="GO:0044753">
    <property type="term" value="C:amphisome"/>
    <property type="evidence" value="ECO:0007669"/>
    <property type="project" value="TreeGrafter"/>
</dbReference>
<evidence type="ECO:0000313" key="10">
    <source>
        <dbReference type="Proteomes" id="UP001151518"/>
    </source>
</evidence>
<dbReference type="InterPro" id="IPR011992">
    <property type="entry name" value="EF-hand-dom_pair"/>
</dbReference>
<dbReference type="InterPro" id="IPR018247">
    <property type="entry name" value="EF_Hand_1_Ca_BS"/>
</dbReference>
<keyword evidence="3" id="KW-0862">Zinc</keyword>
<dbReference type="Pfam" id="PF13405">
    <property type="entry name" value="EF-hand_6"/>
    <property type="match status" value="1"/>
</dbReference>
<evidence type="ECO:0000256" key="2">
    <source>
        <dbReference type="ARBA" id="ARBA00022771"/>
    </source>
</evidence>
<dbReference type="OrthoDB" id="2122982at2759"/>
<dbReference type="Gene3D" id="3.30.60.90">
    <property type="match status" value="1"/>
</dbReference>
<sequence length="657" mass="71801">MVSPVDSTAQSPRASLVALGLLAGVAALWVYAATRQTIPDQSRTGTSDGRTPLRRTRTIRRQRRRSLPINTNDVSPVTESPTRRASRASLSAVGAFLEEEEDEEATVAVAAAMAAAASVAADYADDDEKSLNDDESENGVDNHTMQVDTQFVSLVVATAEAQARRSSLLHRGVTCDKCNESPIRGVRYKCAQCPDIDLCESCEAHGAHQRHLMFKISVPLPPLMNNKIPIVHQFYPGNMKIRDISEDECKYLLNTTQLTRKEINHLYSQFCVLASANDNGDMVITQRMFYNCLGRYGSARSVMADRLFVYYDADKDNELTFREMAHGFSVYNKGTLEDKAPYVFRAYDVDGDGRISRDDMRVILEAVTDTSRQKASEIARSASLELLRANPLTLMPDQPLAGLFAEAIPDEVSAGPRKEVSSLRSDITSARGSTEAASAPRRVTTLPIRTQEPSETGDTASDVERSASETGSSATSIAATTSATIGTVTSTRMPRRRQLSLAGLENHQQPQLALESAASAGLEPVGEVGPLVSASQESSDINVSFTSATANKTGVSKAAAPSWPNAQIQEQPATTANRQTNNSHSLLPSTMWHDATIDQEWTVIEALNQDAVRIMMEEIFSEANPKDPFFMTYDEFLAYIRRNCSLVSYLETLGTIF</sequence>
<dbReference type="PROSITE" id="PS50222">
    <property type="entry name" value="EF_HAND_2"/>
    <property type="match status" value="1"/>
</dbReference>
<name>A0A9W8G1Z6_9FUNG</name>
<evidence type="ECO:0000256" key="3">
    <source>
        <dbReference type="ARBA" id="ARBA00022833"/>
    </source>
</evidence>
<dbReference type="GO" id="GO:0005509">
    <property type="term" value="F:calcium ion binding"/>
    <property type="evidence" value="ECO:0007669"/>
    <property type="project" value="InterPro"/>
</dbReference>
<evidence type="ECO:0000256" key="6">
    <source>
        <dbReference type="SAM" id="MobiDB-lite"/>
    </source>
</evidence>
<dbReference type="InterPro" id="IPR052260">
    <property type="entry name" value="Autophagy_Rcpt_SigReg"/>
</dbReference>
<feature type="compositionally biased region" description="Low complexity" evidence="6">
    <location>
        <begin position="468"/>
        <end position="491"/>
    </location>
</feature>
<feature type="compositionally biased region" description="Polar residues" evidence="6">
    <location>
        <begin position="447"/>
        <end position="459"/>
    </location>
</feature>
<dbReference type="PANTHER" id="PTHR15090">
    <property type="entry name" value="SEQUESTOSOME 1-RELATED"/>
    <property type="match status" value="1"/>
</dbReference>
<dbReference type="GO" id="GO:0035973">
    <property type="term" value="P:aggrephagy"/>
    <property type="evidence" value="ECO:0007669"/>
    <property type="project" value="TreeGrafter"/>
</dbReference>
<dbReference type="GO" id="GO:0000423">
    <property type="term" value="P:mitophagy"/>
    <property type="evidence" value="ECO:0007669"/>
    <property type="project" value="TreeGrafter"/>
</dbReference>
<dbReference type="GO" id="GO:0008270">
    <property type="term" value="F:zinc ion binding"/>
    <property type="evidence" value="ECO:0007669"/>
    <property type="project" value="UniProtKB-KW"/>
</dbReference>
<dbReference type="SUPFAM" id="SSF57850">
    <property type="entry name" value="RING/U-box"/>
    <property type="match status" value="1"/>
</dbReference>
<dbReference type="SUPFAM" id="SSF47473">
    <property type="entry name" value="EF-hand"/>
    <property type="match status" value="1"/>
</dbReference>
<feature type="compositionally biased region" description="Polar residues" evidence="6">
    <location>
        <begin position="422"/>
        <end position="436"/>
    </location>
</feature>
<feature type="region of interest" description="Disordered" evidence="6">
    <location>
        <begin position="63"/>
        <end position="85"/>
    </location>
</feature>
<evidence type="ECO:0000256" key="1">
    <source>
        <dbReference type="ARBA" id="ARBA00022723"/>
    </source>
</evidence>
<dbReference type="EMBL" id="JANBTW010000121">
    <property type="protein sequence ID" value="KAJ2670561.1"/>
    <property type="molecule type" value="Genomic_DNA"/>
</dbReference>
<dbReference type="PROSITE" id="PS50135">
    <property type="entry name" value="ZF_ZZ_2"/>
    <property type="match status" value="1"/>
</dbReference>
<keyword evidence="4" id="KW-0106">Calcium</keyword>
<dbReference type="InterPro" id="IPR002048">
    <property type="entry name" value="EF_hand_dom"/>
</dbReference>
<dbReference type="GO" id="GO:0005080">
    <property type="term" value="F:protein kinase C binding"/>
    <property type="evidence" value="ECO:0007669"/>
    <property type="project" value="TreeGrafter"/>
</dbReference>
<dbReference type="SMART" id="SM00291">
    <property type="entry name" value="ZnF_ZZ"/>
    <property type="match status" value="1"/>
</dbReference>
<dbReference type="GO" id="GO:0007032">
    <property type="term" value="P:endosome organization"/>
    <property type="evidence" value="ECO:0007669"/>
    <property type="project" value="TreeGrafter"/>
</dbReference>
<gene>
    <name evidence="9" type="ORF">GGI25_005806</name>
</gene>
<evidence type="ECO:0000256" key="4">
    <source>
        <dbReference type="ARBA" id="ARBA00022837"/>
    </source>
</evidence>
<keyword evidence="2 5" id="KW-0863">Zinc-finger</keyword>
<feature type="region of interest" description="Disordered" evidence="6">
    <location>
        <begin position="414"/>
        <end position="493"/>
    </location>
</feature>
<dbReference type="GO" id="GO:0016235">
    <property type="term" value="C:aggresome"/>
    <property type="evidence" value="ECO:0007669"/>
    <property type="project" value="TreeGrafter"/>
</dbReference>
<dbReference type="PROSITE" id="PS01357">
    <property type="entry name" value="ZF_ZZ_1"/>
    <property type="match status" value="1"/>
</dbReference>
<evidence type="ECO:0000313" key="9">
    <source>
        <dbReference type="EMBL" id="KAJ2670561.1"/>
    </source>
</evidence>
<dbReference type="CDD" id="cd00051">
    <property type="entry name" value="EFh"/>
    <property type="match status" value="1"/>
</dbReference>
<evidence type="ECO:0000259" key="8">
    <source>
        <dbReference type="PROSITE" id="PS50222"/>
    </source>
</evidence>
<evidence type="ECO:0000259" key="7">
    <source>
        <dbReference type="PROSITE" id="PS50135"/>
    </source>
</evidence>
<dbReference type="InterPro" id="IPR000433">
    <property type="entry name" value="Znf_ZZ"/>
</dbReference>
<reference evidence="9" key="1">
    <citation type="submission" date="2022-07" db="EMBL/GenBank/DDBJ databases">
        <title>Phylogenomic reconstructions and comparative analyses of Kickxellomycotina fungi.</title>
        <authorList>
            <person name="Reynolds N.K."/>
            <person name="Stajich J.E."/>
            <person name="Barry K."/>
            <person name="Grigoriev I.V."/>
            <person name="Crous P."/>
            <person name="Smith M.E."/>
        </authorList>
    </citation>
    <scope>NUCLEOTIDE SEQUENCE</scope>
    <source>
        <strain evidence="9">NRRL 3115</strain>
    </source>
</reference>
<organism evidence="9 10">
    <name type="scientific">Coemansia spiralis</name>
    <dbReference type="NCBI Taxonomy" id="417178"/>
    <lineage>
        <taxon>Eukaryota</taxon>
        <taxon>Fungi</taxon>
        <taxon>Fungi incertae sedis</taxon>
        <taxon>Zoopagomycota</taxon>
        <taxon>Kickxellomycotina</taxon>
        <taxon>Kickxellomycetes</taxon>
        <taxon>Kickxellales</taxon>
        <taxon>Kickxellaceae</taxon>
        <taxon>Coemansia</taxon>
    </lineage>
</organism>
<comment type="caution">
    <text evidence="9">The sequence shown here is derived from an EMBL/GenBank/DDBJ whole genome shotgun (WGS) entry which is preliminary data.</text>
</comment>
<accession>A0A9W8G1Z6</accession>
<dbReference type="SMART" id="SM00054">
    <property type="entry name" value="EFh"/>
    <property type="match status" value="2"/>
</dbReference>
<keyword evidence="1" id="KW-0479">Metal-binding</keyword>
<dbReference type="PANTHER" id="PTHR15090:SF0">
    <property type="entry name" value="SEQUESTOSOME-1"/>
    <property type="match status" value="1"/>
</dbReference>
<dbReference type="PROSITE" id="PS00018">
    <property type="entry name" value="EF_HAND_1"/>
    <property type="match status" value="2"/>
</dbReference>
<dbReference type="Proteomes" id="UP001151518">
    <property type="component" value="Unassembled WGS sequence"/>
</dbReference>
<dbReference type="Pfam" id="PF00569">
    <property type="entry name" value="ZZ"/>
    <property type="match status" value="1"/>
</dbReference>
<feature type="domain" description="ZZ-type" evidence="7">
    <location>
        <begin position="170"/>
        <end position="221"/>
    </location>
</feature>
<dbReference type="GO" id="GO:0070530">
    <property type="term" value="F:K63-linked polyubiquitin modification-dependent protein binding"/>
    <property type="evidence" value="ECO:0007669"/>
    <property type="project" value="TreeGrafter"/>
</dbReference>
<evidence type="ECO:0000256" key="5">
    <source>
        <dbReference type="PROSITE-ProRule" id="PRU00228"/>
    </source>
</evidence>
<dbReference type="CDD" id="cd02340">
    <property type="entry name" value="ZZ_NBR1_like"/>
    <property type="match status" value="1"/>
</dbReference>
<feature type="compositionally biased region" description="Polar residues" evidence="6">
    <location>
        <begin position="68"/>
        <end position="80"/>
    </location>
</feature>
<dbReference type="AlphaFoldDB" id="A0A9W8G1Z6"/>